<dbReference type="RefSeq" id="WP_107030933.1">
    <property type="nucleotide sequence ID" value="NZ_PUEC01000001.1"/>
</dbReference>
<dbReference type="InterPro" id="IPR050128">
    <property type="entry name" value="Sulfate_adenylyltrnsfr_sub2"/>
</dbReference>
<comment type="caution">
    <text evidence="2">The sequence shown here is derived from an EMBL/GenBank/DDBJ whole genome shotgun (WGS) entry which is preliminary data.</text>
</comment>
<dbReference type="GO" id="GO:0016740">
    <property type="term" value="F:transferase activity"/>
    <property type="evidence" value="ECO:0007669"/>
    <property type="project" value="UniProtKB-KW"/>
</dbReference>
<dbReference type="Gene3D" id="3.40.50.620">
    <property type="entry name" value="HUPs"/>
    <property type="match status" value="1"/>
</dbReference>
<dbReference type="PANTHER" id="PTHR43196:SF2">
    <property type="entry name" value="PHOSPHOADENOSINE PHOSPHOSULFATE REDUCTASE"/>
    <property type="match status" value="1"/>
</dbReference>
<proteinExistence type="predicted"/>
<dbReference type="AlphaFoldDB" id="A0A2V1IRI4"/>
<dbReference type="Proteomes" id="UP000244905">
    <property type="component" value="Unassembled WGS sequence"/>
</dbReference>
<gene>
    <name evidence="2" type="ORF">C5O23_00185</name>
</gene>
<reference evidence="3" key="1">
    <citation type="submission" date="2018-02" db="EMBL/GenBank/DDBJ databases">
        <authorList>
            <person name="Clavel T."/>
            <person name="Strowig T."/>
        </authorList>
    </citation>
    <scope>NUCLEOTIDE SEQUENCE [LARGE SCALE GENOMIC DNA]</scope>
    <source>
        <strain evidence="3">DSM 103720</strain>
    </source>
</reference>
<accession>A0A2V1IRI4</accession>
<feature type="domain" description="Phosphoadenosine phosphosulphate reductase" evidence="1">
    <location>
        <begin position="6"/>
        <end position="203"/>
    </location>
</feature>
<evidence type="ECO:0000313" key="3">
    <source>
        <dbReference type="Proteomes" id="UP000244905"/>
    </source>
</evidence>
<dbReference type="InterPro" id="IPR014729">
    <property type="entry name" value="Rossmann-like_a/b/a_fold"/>
</dbReference>
<name>A0A2V1IRI4_9BACT</name>
<dbReference type="SUPFAM" id="SSF52402">
    <property type="entry name" value="Adenine nucleotide alpha hydrolases-like"/>
    <property type="match status" value="1"/>
</dbReference>
<keyword evidence="3" id="KW-1185">Reference proteome</keyword>
<evidence type="ECO:0000259" key="1">
    <source>
        <dbReference type="Pfam" id="PF01507"/>
    </source>
</evidence>
<protein>
    <submittedName>
        <fullName evidence="2">Sulfate adenylate transferase</fullName>
    </submittedName>
</protein>
<dbReference type="InterPro" id="IPR002500">
    <property type="entry name" value="PAPS_reduct_dom"/>
</dbReference>
<dbReference type="EMBL" id="PUEC01000001">
    <property type="protein sequence ID" value="PWB04377.1"/>
    <property type="molecule type" value="Genomic_DNA"/>
</dbReference>
<keyword evidence="2" id="KW-0808">Transferase</keyword>
<dbReference type="PANTHER" id="PTHR43196">
    <property type="entry name" value="SULFATE ADENYLYLTRANSFERASE SUBUNIT 2"/>
    <property type="match status" value="1"/>
</dbReference>
<sequence length="298" mass="34375">MSKVKIIVQFSGGKDSQACLIKACETYGADKVTAIFCDTGWEHELTYKHIHNIVNLLGVKLVILKNNKVDGMAGLCRRMNWFPDAKNRMCTVQLKVYPMIDWILAQDEHMIILQGIRAKESAERVKFDVECSYFKDYFDTSVKKRLYRKQDVRKWCNMHDASVLRPIFSWSAQQVIDYILSHGQRPNPLYERGASRVGCFPCIFARLNEIKIVARDEKYKQRVIDLENTINSKRDNGNEATFFCKGKIPARFCNQNSNGSPTFGEVSEYVLKDENQPTLWDETEPIMSCVSLYHGLCE</sequence>
<organism evidence="2 3">
    <name type="scientific">Duncaniella muris</name>
    <dbReference type="NCBI Taxonomy" id="2094150"/>
    <lineage>
        <taxon>Bacteria</taxon>
        <taxon>Pseudomonadati</taxon>
        <taxon>Bacteroidota</taxon>
        <taxon>Bacteroidia</taxon>
        <taxon>Bacteroidales</taxon>
        <taxon>Muribaculaceae</taxon>
        <taxon>Duncaniella</taxon>
    </lineage>
</organism>
<evidence type="ECO:0000313" key="2">
    <source>
        <dbReference type="EMBL" id="PWB04377.1"/>
    </source>
</evidence>
<dbReference type="GeneID" id="82524765"/>
<dbReference type="Pfam" id="PF01507">
    <property type="entry name" value="PAPS_reduct"/>
    <property type="match status" value="1"/>
</dbReference>